<comment type="caution">
    <text evidence="2">The sequence shown here is derived from an EMBL/GenBank/DDBJ whole genome shotgun (WGS) entry which is preliminary data.</text>
</comment>
<reference evidence="2 3" key="1">
    <citation type="submission" date="2018-08" db="EMBL/GenBank/DDBJ databases">
        <title>The multiple taxonomic identification of Sphingomonas gilva.</title>
        <authorList>
            <person name="Zhu D."/>
            <person name="Zheng S."/>
        </authorList>
    </citation>
    <scope>NUCLEOTIDE SEQUENCE [LARGE SCALE GENOMIC DNA]</scope>
    <source>
        <strain evidence="2 3">ZDH117</strain>
    </source>
</reference>
<evidence type="ECO:0008006" key="4">
    <source>
        <dbReference type="Google" id="ProtNLM"/>
    </source>
</evidence>
<keyword evidence="1" id="KW-1133">Transmembrane helix</keyword>
<proteinExistence type="predicted"/>
<protein>
    <recommendedName>
        <fullName evidence="4">DUF2730 family protein</fullName>
    </recommendedName>
</protein>
<sequence length="123" mass="13310">MNFQIWELILCTAIIAFLIYAIWRGGSSNPVGTGQLQRQLNTIGAEVKTLKTDVGGCALKSDLEGLRGELTEMEKRVASSGEVIALQGQIATLNARIAGIEKLTDRTDATVTRIEDYLRGSGK</sequence>
<evidence type="ECO:0000313" key="3">
    <source>
        <dbReference type="Proteomes" id="UP000266693"/>
    </source>
</evidence>
<feature type="transmembrane region" description="Helical" evidence="1">
    <location>
        <begin position="6"/>
        <end position="23"/>
    </location>
</feature>
<evidence type="ECO:0000313" key="2">
    <source>
        <dbReference type="EMBL" id="RHW17186.1"/>
    </source>
</evidence>
<dbReference type="Gene3D" id="1.20.5.340">
    <property type="match status" value="1"/>
</dbReference>
<keyword evidence="1" id="KW-0812">Transmembrane</keyword>
<evidence type="ECO:0000256" key="1">
    <source>
        <dbReference type="SAM" id="Phobius"/>
    </source>
</evidence>
<accession>A0A396RN75</accession>
<dbReference type="RefSeq" id="WP_118864353.1">
    <property type="nucleotide sequence ID" value="NZ_QWLV01000005.1"/>
</dbReference>
<keyword evidence="1" id="KW-0472">Membrane</keyword>
<keyword evidence="3" id="KW-1185">Reference proteome</keyword>
<name>A0A396RN75_9SPHN</name>
<dbReference type="Proteomes" id="UP000266693">
    <property type="component" value="Unassembled WGS sequence"/>
</dbReference>
<organism evidence="2 3">
    <name type="scientific">Sphingomonas gilva</name>
    <dbReference type="NCBI Taxonomy" id="2305907"/>
    <lineage>
        <taxon>Bacteria</taxon>
        <taxon>Pseudomonadati</taxon>
        <taxon>Pseudomonadota</taxon>
        <taxon>Alphaproteobacteria</taxon>
        <taxon>Sphingomonadales</taxon>
        <taxon>Sphingomonadaceae</taxon>
        <taxon>Sphingomonas</taxon>
    </lineage>
</organism>
<dbReference type="AlphaFoldDB" id="A0A396RN75"/>
<dbReference type="OrthoDB" id="7596966at2"/>
<dbReference type="EMBL" id="QWLV01000005">
    <property type="protein sequence ID" value="RHW17186.1"/>
    <property type="molecule type" value="Genomic_DNA"/>
</dbReference>
<gene>
    <name evidence="2" type="ORF">D1610_11595</name>
</gene>